<comment type="caution">
    <text evidence="3">The sequence shown here is derived from an EMBL/GenBank/DDBJ whole genome shotgun (WGS) entry which is preliminary data.</text>
</comment>
<dbReference type="Proteomes" id="UP000664761">
    <property type="component" value="Unassembled WGS sequence"/>
</dbReference>
<reference evidence="3 4" key="1">
    <citation type="submission" date="2021-03" db="EMBL/GenBank/DDBJ databases">
        <title>Sneathiella sp. CAU 1612 isolated from Kang Won-do.</title>
        <authorList>
            <person name="Kim W."/>
        </authorList>
    </citation>
    <scope>NUCLEOTIDE SEQUENCE [LARGE SCALE GENOMIC DNA]</scope>
    <source>
        <strain evidence="3 4">CAU 1612</strain>
    </source>
</reference>
<keyword evidence="1 3" id="KW-0378">Hydrolase</keyword>
<evidence type="ECO:0000313" key="3">
    <source>
        <dbReference type="EMBL" id="MBO0333135.1"/>
    </source>
</evidence>
<dbReference type="SUPFAM" id="SSF52499">
    <property type="entry name" value="Isochorismatase-like hydrolases"/>
    <property type="match status" value="1"/>
</dbReference>
<dbReference type="Gene3D" id="3.40.50.850">
    <property type="entry name" value="Isochorismatase-like"/>
    <property type="match status" value="1"/>
</dbReference>
<sequence length="225" mass="24430">MSTIDADPYPWPYNGDLRPDNTALIIIDMQTDFCGVGGYVDQMGYDLSLTRAPIEPISNVLSAMRAKGYHIFHTREGHRPDLADLPDNKRWRSRQIGAGIGDPGPCGKILVRGEPGWEIIDELAPQPAEAIIDKPGKGSFCATDLELMLRVRGIENLVLTGITTDVCVHTTMREANDRGFECLLLEDCCAATDPGNHAAAVKMVKMQGGVFGTVSNSATFVSQLP</sequence>
<dbReference type="InterPro" id="IPR050272">
    <property type="entry name" value="Isochorismatase-like_hydrls"/>
</dbReference>
<dbReference type="PANTHER" id="PTHR43540:SF9">
    <property type="entry name" value="FAMILY HYDROLASE, PUTATIVE (AFU_ORTHOLOGUE AFUA_2G08700)-RELATED"/>
    <property type="match status" value="1"/>
</dbReference>
<feature type="domain" description="Isochorismatase-like" evidence="2">
    <location>
        <begin position="22"/>
        <end position="212"/>
    </location>
</feature>
<protein>
    <submittedName>
        <fullName evidence="3">Cysteine hydrolase</fullName>
    </submittedName>
</protein>
<dbReference type="CDD" id="cd00431">
    <property type="entry name" value="cysteine_hydrolases"/>
    <property type="match status" value="1"/>
</dbReference>
<dbReference type="InterPro" id="IPR036380">
    <property type="entry name" value="Isochorismatase-like_sf"/>
</dbReference>
<accession>A0ABS3F3N9</accession>
<evidence type="ECO:0000259" key="2">
    <source>
        <dbReference type="Pfam" id="PF00857"/>
    </source>
</evidence>
<dbReference type="Pfam" id="PF00857">
    <property type="entry name" value="Isochorismatase"/>
    <property type="match status" value="1"/>
</dbReference>
<organism evidence="3 4">
    <name type="scientific">Sneathiella sedimenti</name>
    <dbReference type="NCBI Taxonomy" id="2816034"/>
    <lineage>
        <taxon>Bacteria</taxon>
        <taxon>Pseudomonadati</taxon>
        <taxon>Pseudomonadota</taxon>
        <taxon>Alphaproteobacteria</taxon>
        <taxon>Sneathiellales</taxon>
        <taxon>Sneathiellaceae</taxon>
        <taxon>Sneathiella</taxon>
    </lineage>
</organism>
<proteinExistence type="predicted"/>
<dbReference type="PANTHER" id="PTHR43540">
    <property type="entry name" value="PEROXYUREIDOACRYLATE/UREIDOACRYLATE AMIDOHYDROLASE-RELATED"/>
    <property type="match status" value="1"/>
</dbReference>
<dbReference type="InterPro" id="IPR000868">
    <property type="entry name" value="Isochorismatase-like_dom"/>
</dbReference>
<evidence type="ECO:0000256" key="1">
    <source>
        <dbReference type="ARBA" id="ARBA00022801"/>
    </source>
</evidence>
<keyword evidence="4" id="KW-1185">Reference proteome</keyword>
<dbReference type="EMBL" id="JAFLNC010000002">
    <property type="protein sequence ID" value="MBO0333135.1"/>
    <property type="molecule type" value="Genomic_DNA"/>
</dbReference>
<name>A0ABS3F3N9_9PROT</name>
<evidence type="ECO:0000313" key="4">
    <source>
        <dbReference type="Proteomes" id="UP000664761"/>
    </source>
</evidence>
<dbReference type="RefSeq" id="WP_207043241.1">
    <property type="nucleotide sequence ID" value="NZ_JAFLNC010000002.1"/>
</dbReference>
<gene>
    <name evidence="3" type="ORF">J0X12_05910</name>
</gene>
<dbReference type="GO" id="GO:0016787">
    <property type="term" value="F:hydrolase activity"/>
    <property type="evidence" value="ECO:0007669"/>
    <property type="project" value="UniProtKB-KW"/>
</dbReference>